<evidence type="ECO:0000313" key="3">
    <source>
        <dbReference type="EMBL" id="OIQ80320.1"/>
    </source>
</evidence>
<comment type="caution">
    <text evidence="3">The sequence shown here is derived from an EMBL/GenBank/DDBJ whole genome shotgun (WGS) entry which is preliminary data.</text>
</comment>
<organism evidence="3">
    <name type="scientific">mine drainage metagenome</name>
    <dbReference type="NCBI Taxonomy" id="410659"/>
    <lineage>
        <taxon>unclassified sequences</taxon>
        <taxon>metagenomes</taxon>
        <taxon>ecological metagenomes</taxon>
    </lineage>
</organism>
<dbReference type="AlphaFoldDB" id="A0A1J5QA99"/>
<reference evidence="3" key="1">
    <citation type="submission" date="2016-10" db="EMBL/GenBank/DDBJ databases">
        <title>Sequence of Gallionella enrichment culture.</title>
        <authorList>
            <person name="Poehlein A."/>
            <person name="Muehling M."/>
            <person name="Daniel R."/>
        </authorList>
    </citation>
    <scope>NUCLEOTIDE SEQUENCE</scope>
</reference>
<dbReference type="InterPro" id="IPR005632">
    <property type="entry name" value="Chaperone_Skp"/>
</dbReference>
<dbReference type="Pfam" id="PF03938">
    <property type="entry name" value="OmpH"/>
    <property type="match status" value="1"/>
</dbReference>
<dbReference type="GO" id="GO:0051082">
    <property type="term" value="F:unfolded protein binding"/>
    <property type="evidence" value="ECO:0007669"/>
    <property type="project" value="InterPro"/>
</dbReference>
<dbReference type="InterPro" id="IPR024930">
    <property type="entry name" value="Skp_dom_sf"/>
</dbReference>
<gene>
    <name evidence="3" type="primary">skp_8</name>
    <name evidence="3" type="ORF">GALL_379260</name>
</gene>
<proteinExistence type="inferred from homology"/>
<dbReference type="GO" id="GO:0005829">
    <property type="term" value="C:cytosol"/>
    <property type="evidence" value="ECO:0007669"/>
    <property type="project" value="TreeGrafter"/>
</dbReference>
<evidence type="ECO:0000256" key="1">
    <source>
        <dbReference type="ARBA" id="ARBA00009091"/>
    </source>
</evidence>
<dbReference type="GO" id="GO:0050821">
    <property type="term" value="P:protein stabilization"/>
    <property type="evidence" value="ECO:0007669"/>
    <property type="project" value="TreeGrafter"/>
</dbReference>
<dbReference type="EMBL" id="MLJW01001077">
    <property type="protein sequence ID" value="OIQ80320.1"/>
    <property type="molecule type" value="Genomic_DNA"/>
</dbReference>
<dbReference type="PANTHER" id="PTHR35089">
    <property type="entry name" value="CHAPERONE PROTEIN SKP"/>
    <property type="match status" value="1"/>
</dbReference>
<accession>A0A1J5QA99</accession>
<dbReference type="PANTHER" id="PTHR35089:SF1">
    <property type="entry name" value="CHAPERONE PROTEIN SKP"/>
    <property type="match status" value="1"/>
</dbReference>
<dbReference type="PIRSF" id="PIRSF002094">
    <property type="entry name" value="OMP26_Skp"/>
    <property type="match status" value="1"/>
</dbReference>
<dbReference type="SUPFAM" id="SSF111384">
    <property type="entry name" value="OmpH-like"/>
    <property type="match status" value="1"/>
</dbReference>
<dbReference type="Gene3D" id="3.30.910.20">
    <property type="entry name" value="Skp domain"/>
    <property type="match status" value="1"/>
</dbReference>
<name>A0A1J5QA99_9ZZZZ</name>
<evidence type="ECO:0000256" key="2">
    <source>
        <dbReference type="ARBA" id="ARBA00022729"/>
    </source>
</evidence>
<comment type="similarity">
    <text evidence="1">Belongs to the Skp family.</text>
</comment>
<dbReference type="SMART" id="SM00935">
    <property type="entry name" value="OmpH"/>
    <property type="match status" value="1"/>
</dbReference>
<keyword evidence="2" id="KW-0732">Signal</keyword>
<protein>
    <submittedName>
        <fullName evidence="3">Chaperone protein Skp</fullName>
    </submittedName>
</protein>
<sequence>MNKFLRFITVAGFMLFAANVAAGPMLGYVDVNRILREAPQAVESAKKLQKEFSPRTDELTRLKKQITDQEASGSAKAQDLDGLRLEFERKQRELQEDISIRKNEELTALQDRINKAVTAVADSEGYDLVVYSGLAYGSKRVDLTDKVIKAMGKPAP</sequence>